<feature type="domain" description="GIY-YIG" evidence="1">
    <location>
        <begin position="15"/>
        <end position="84"/>
    </location>
</feature>
<dbReference type="Proteomes" id="UP000266016">
    <property type="component" value="Unassembled WGS sequence"/>
</dbReference>
<dbReference type="SUPFAM" id="SSF82771">
    <property type="entry name" value="GIY-YIG endonuclease"/>
    <property type="match status" value="1"/>
</dbReference>
<protein>
    <recommendedName>
        <fullName evidence="1">GIY-YIG domain-containing protein</fullName>
    </recommendedName>
</protein>
<gene>
    <name evidence="2" type="ORF">D1953_06240</name>
</gene>
<dbReference type="Pfam" id="PF01541">
    <property type="entry name" value="GIY-YIG"/>
    <property type="match status" value="1"/>
</dbReference>
<evidence type="ECO:0000313" key="3">
    <source>
        <dbReference type="Proteomes" id="UP000266016"/>
    </source>
</evidence>
<comment type="caution">
    <text evidence="2">The sequence shown here is derived from an EMBL/GenBank/DDBJ whole genome shotgun (WGS) entry which is preliminary data.</text>
</comment>
<reference evidence="2 3" key="1">
    <citation type="submission" date="2018-08" db="EMBL/GenBank/DDBJ databases">
        <title>Bacillus jemisoniae sp. nov., Bacillus chryseoplanitiae sp. nov., Bacillus resnikiae sp. nov., and Bacillus frankliniae sp. nov., isolated from Viking spacecraft and associated surfaces.</title>
        <authorList>
            <person name="Seuylemezian A."/>
            <person name="Vaishampayan P."/>
        </authorList>
    </citation>
    <scope>NUCLEOTIDE SEQUENCE [LARGE SCALE GENOMIC DNA]</scope>
    <source>
        <strain evidence="2 3">MA001</strain>
    </source>
</reference>
<proteinExistence type="predicted"/>
<keyword evidence="3" id="KW-1185">Reference proteome</keyword>
<dbReference type="InterPro" id="IPR000305">
    <property type="entry name" value="GIY-YIG_endonuc"/>
</dbReference>
<name>A0A398BH99_9BACI</name>
<dbReference type="SMART" id="SM00465">
    <property type="entry name" value="GIYc"/>
    <property type="match status" value="1"/>
</dbReference>
<dbReference type="EMBL" id="QWVS01000013">
    <property type="protein sequence ID" value="RID86916.1"/>
    <property type="molecule type" value="Genomic_DNA"/>
</dbReference>
<evidence type="ECO:0000313" key="2">
    <source>
        <dbReference type="EMBL" id="RID86916.1"/>
    </source>
</evidence>
<organism evidence="2 3">
    <name type="scientific">Peribacillus asahii</name>
    <dbReference type="NCBI Taxonomy" id="228899"/>
    <lineage>
        <taxon>Bacteria</taxon>
        <taxon>Bacillati</taxon>
        <taxon>Bacillota</taxon>
        <taxon>Bacilli</taxon>
        <taxon>Bacillales</taxon>
        <taxon>Bacillaceae</taxon>
        <taxon>Peribacillus</taxon>
    </lineage>
</organism>
<dbReference type="InterPro" id="IPR035901">
    <property type="entry name" value="GIY-YIG_endonuc_sf"/>
</dbReference>
<evidence type="ECO:0000259" key="1">
    <source>
        <dbReference type="SMART" id="SM00465"/>
    </source>
</evidence>
<dbReference type="AlphaFoldDB" id="A0A398BH99"/>
<dbReference type="RefSeq" id="WP_119116311.1">
    <property type="nucleotide sequence ID" value="NZ_QWVS01000013.1"/>
</dbReference>
<dbReference type="Gene3D" id="3.40.1440.10">
    <property type="entry name" value="GIY-YIG endonuclease"/>
    <property type="match status" value="1"/>
</dbReference>
<sequence>MKITDFYRFNTISKYGGVYILWNKENKPLYVGYASEFGKRFSHHYEYLNPLVHSFSIYPTDEHRLLEYTLIQRVDPIYNVDRSWNRITRGQYGETPYLLNEDSYWGHKFFKKSEYPYKWNSPEEKEYLDGLFGQ</sequence>
<accession>A0A398BH99</accession>